<keyword evidence="2" id="KW-0732">Signal</keyword>
<sequence length="821" mass="95089">MSENYQMLELNFEDLGKTNFFTDEPTIFRVMKDGVPFEFLVRLRETSERLLIMNNGAYNAEKNNPPIFQRHSWMNKIIGSVIIVSDPTLYLGKINLGWGQGTKERFYLKEIANILNRILSKVNYEPDKVQFYGSSAGGFMSMYLATLVEGSTAIVNNPQIDVSKYYKQHVEAMYKCSYPQMDRDEITQEYKVRLSLVELFKEYDYIPKIYYLQNLACKHDVSNHLLALLEGIKNRKDKNHILFNFYHNEQEGHLPKGKEDTLHVLNETPSQCSFIKLNSLETSQLIKITNVNRKSTDIGNQILRNNFFIKNGLDSIDFSEGINWDYEHGASGNTYQLYLQSLNVLSYLLNAFEQSSNLKYLLKAHEITESWIAYNDKDPDNSMLWYDHPTAYRAHNLVYFLVLSQKHIHLDTKKYAKLVEKHAEYLMSDDNYRKNNHGIMMDRALILLGIVMKHPNSANWIQKGIWRLKDTFYSSYSHQGVHLENSPEYHRIVETLYRSTEQFLKKNQLTLGKDLIDLLGLSNDYYKYITKPDGFMPLIGDSGKLAVKGTEKKFDSFHDQTAGITIMQEKFGKEDKQSTWLSFVSGYETITHKHFDDLSISLFYNGSDILVDSGKYSYGKSKIRGYVKSPNAHSILSLRNKRYKLDESKGQKTIATSSFMTNNRLDIVKGHNNAYPGVKLERTVLFFKPHIVVIVDEIDSDKQRDFSQLFNLAPNIEILEQSPRKVKLKSDKDLIEMEQYTPYDELLIHEGNLDEPRALIAEKFGKVIETKQLEFIKKCKKGHLLTVFKLGEDSINEFHSAKYKAGKLTIDLLNDTVSTFI</sequence>
<dbReference type="AlphaFoldDB" id="A0A1I3XG90"/>
<name>A0A1I3XG90_HALDA</name>
<reference evidence="8" key="1">
    <citation type="submission" date="2016-10" db="EMBL/GenBank/DDBJ databases">
        <authorList>
            <person name="Varghese N."/>
            <person name="Submissions S."/>
        </authorList>
    </citation>
    <scope>NUCLEOTIDE SEQUENCE [LARGE SCALE GENOMIC DNA]</scope>
    <source>
        <strain evidence="8">CGMCC 1.3704</strain>
    </source>
</reference>
<accession>A0A1I3XG90</accession>
<dbReference type="InterPro" id="IPR031680">
    <property type="entry name" value="Hepar_II_III_N"/>
</dbReference>
<organism evidence="7 8">
    <name type="scientific">Halobacillus dabanensis</name>
    <dbReference type="NCBI Taxonomy" id="240302"/>
    <lineage>
        <taxon>Bacteria</taxon>
        <taxon>Bacillati</taxon>
        <taxon>Bacillota</taxon>
        <taxon>Bacilli</taxon>
        <taxon>Bacillales</taxon>
        <taxon>Bacillaceae</taxon>
        <taxon>Halobacillus</taxon>
    </lineage>
</organism>
<gene>
    <name evidence="7" type="ORF">SAMN04487936_108171</name>
</gene>
<evidence type="ECO:0000256" key="3">
    <source>
        <dbReference type="ARBA" id="ARBA00022764"/>
    </source>
</evidence>
<comment type="subcellular location">
    <subcellularLocation>
        <location evidence="1">Periplasm</location>
    </subcellularLocation>
</comment>
<feature type="domain" description="Heparinase II/III-like C-terminal" evidence="5">
    <location>
        <begin position="562"/>
        <end position="738"/>
    </location>
</feature>
<dbReference type="InterPro" id="IPR008929">
    <property type="entry name" value="Chondroitin_lyas"/>
</dbReference>
<evidence type="ECO:0000256" key="4">
    <source>
        <dbReference type="ARBA" id="ARBA00023239"/>
    </source>
</evidence>
<dbReference type="Gene3D" id="1.50.10.100">
    <property type="entry name" value="Chondroitin AC/alginate lyase"/>
    <property type="match status" value="1"/>
</dbReference>
<dbReference type="Proteomes" id="UP000183557">
    <property type="component" value="Unassembled WGS sequence"/>
</dbReference>
<evidence type="ECO:0000259" key="6">
    <source>
        <dbReference type="Pfam" id="PF16889"/>
    </source>
</evidence>
<dbReference type="Gene3D" id="2.70.98.70">
    <property type="match status" value="1"/>
</dbReference>
<evidence type="ECO:0000256" key="2">
    <source>
        <dbReference type="ARBA" id="ARBA00022729"/>
    </source>
</evidence>
<proteinExistence type="predicted"/>
<keyword evidence="3" id="KW-0574">Periplasm</keyword>
<evidence type="ECO:0000256" key="1">
    <source>
        <dbReference type="ARBA" id="ARBA00004418"/>
    </source>
</evidence>
<dbReference type="PANTHER" id="PTHR39210">
    <property type="entry name" value="HEPARIN-SULFATE LYASE"/>
    <property type="match status" value="1"/>
</dbReference>
<protein>
    <submittedName>
        <fullName evidence="7">Heparinase II/III N-terminus</fullName>
    </submittedName>
</protein>
<keyword evidence="4" id="KW-0456">Lyase</keyword>
<dbReference type="EMBL" id="FOSB01000008">
    <property type="protein sequence ID" value="SFK18369.1"/>
    <property type="molecule type" value="Genomic_DNA"/>
</dbReference>
<dbReference type="GO" id="GO:0042597">
    <property type="term" value="C:periplasmic space"/>
    <property type="evidence" value="ECO:0007669"/>
    <property type="project" value="UniProtKB-SubCell"/>
</dbReference>
<dbReference type="InterPro" id="IPR029058">
    <property type="entry name" value="AB_hydrolase_fold"/>
</dbReference>
<dbReference type="SUPFAM" id="SSF53474">
    <property type="entry name" value="alpha/beta-Hydrolases"/>
    <property type="match status" value="1"/>
</dbReference>
<dbReference type="InterPro" id="IPR012480">
    <property type="entry name" value="Hepar_II_III_C"/>
</dbReference>
<dbReference type="Pfam" id="PF07940">
    <property type="entry name" value="Hepar_II_III_C"/>
    <property type="match status" value="1"/>
</dbReference>
<dbReference type="RefSeq" id="WP_244151591.1">
    <property type="nucleotide sequence ID" value="NZ_FOSB01000008.1"/>
</dbReference>
<dbReference type="GO" id="GO:0016829">
    <property type="term" value="F:lyase activity"/>
    <property type="evidence" value="ECO:0007669"/>
    <property type="project" value="UniProtKB-KW"/>
</dbReference>
<evidence type="ECO:0000313" key="7">
    <source>
        <dbReference type="EMBL" id="SFK18369.1"/>
    </source>
</evidence>
<dbReference type="SUPFAM" id="SSF48230">
    <property type="entry name" value="Chondroitin AC/alginate lyase"/>
    <property type="match status" value="1"/>
</dbReference>
<keyword evidence="8" id="KW-1185">Reference proteome</keyword>
<dbReference type="PANTHER" id="PTHR39210:SF1">
    <property type="entry name" value="HEPARIN-SULFATE LYASE"/>
    <property type="match status" value="1"/>
</dbReference>
<evidence type="ECO:0000313" key="8">
    <source>
        <dbReference type="Proteomes" id="UP000183557"/>
    </source>
</evidence>
<evidence type="ECO:0000259" key="5">
    <source>
        <dbReference type="Pfam" id="PF07940"/>
    </source>
</evidence>
<dbReference type="Pfam" id="PF16889">
    <property type="entry name" value="Hepar_II_III_N"/>
    <property type="match status" value="1"/>
</dbReference>
<feature type="domain" description="Heparin-sulfate lyase N-terminal" evidence="6">
    <location>
        <begin position="286"/>
        <end position="554"/>
    </location>
</feature>